<evidence type="ECO:0000313" key="3">
    <source>
        <dbReference type="EMBL" id="HGL40857.1"/>
    </source>
</evidence>
<comment type="caution">
    <text evidence="3">The sequence shown here is derived from an EMBL/GenBank/DDBJ whole genome shotgun (WGS) entry which is preliminary data.</text>
</comment>
<dbReference type="Pfam" id="PF18551">
    <property type="entry name" value="TackOD1"/>
    <property type="match status" value="1"/>
</dbReference>
<feature type="transmembrane region" description="Helical" evidence="1">
    <location>
        <begin position="36"/>
        <end position="55"/>
    </location>
</feature>
<feature type="transmembrane region" description="Helical" evidence="1">
    <location>
        <begin position="62"/>
        <end position="82"/>
    </location>
</feature>
<keyword evidence="1" id="KW-0472">Membrane</keyword>
<organism evidence="3">
    <name type="scientific">Caldiarchaeum subterraneum</name>
    <dbReference type="NCBI Taxonomy" id="311458"/>
    <lineage>
        <taxon>Archaea</taxon>
        <taxon>Nitrososphaerota</taxon>
        <taxon>Candidatus Caldarchaeales</taxon>
        <taxon>Candidatus Caldarchaeaceae</taxon>
        <taxon>Candidatus Caldarchaeum</taxon>
    </lineage>
</organism>
<evidence type="ECO:0000256" key="1">
    <source>
        <dbReference type="SAM" id="Phobius"/>
    </source>
</evidence>
<dbReference type="EMBL" id="DTCM01000055">
    <property type="protein sequence ID" value="HGL40857.1"/>
    <property type="molecule type" value="Genomic_DNA"/>
</dbReference>
<name>A0A7J3G4Z9_CALS0</name>
<feature type="transmembrane region" description="Helical" evidence="1">
    <location>
        <begin position="88"/>
        <end position="112"/>
    </location>
</feature>
<dbReference type="AlphaFoldDB" id="A0A7J3G4Z9"/>
<keyword evidence="1" id="KW-0812">Transmembrane</keyword>
<proteinExistence type="predicted"/>
<evidence type="ECO:0000259" key="2">
    <source>
        <dbReference type="Pfam" id="PF18551"/>
    </source>
</evidence>
<dbReference type="InterPro" id="IPR040572">
    <property type="entry name" value="TackOD1"/>
</dbReference>
<reference evidence="3" key="1">
    <citation type="journal article" date="2020" name="mSystems">
        <title>Genome- and Community-Level Interaction Insights into Carbon Utilization and Element Cycling Functions of Hydrothermarchaeota in Hydrothermal Sediment.</title>
        <authorList>
            <person name="Zhou Z."/>
            <person name="Liu Y."/>
            <person name="Xu W."/>
            <person name="Pan J."/>
            <person name="Luo Z.H."/>
            <person name="Li M."/>
        </authorList>
    </citation>
    <scope>NUCLEOTIDE SEQUENCE [LARGE SCALE GENOMIC DNA]</scope>
    <source>
        <strain evidence="3">SpSt-669</strain>
    </source>
</reference>
<feature type="domain" description="Thaumarchaeal output" evidence="2">
    <location>
        <begin position="200"/>
        <end position="391"/>
    </location>
</feature>
<protein>
    <submittedName>
        <fullName evidence="3">EamA family transporter</fullName>
    </submittedName>
</protein>
<keyword evidence="1" id="KW-1133">Transmembrane helix</keyword>
<sequence>MGTVVAAASIVGIVFALCFAAASFLFPILMRTFPMNLSLAFVVGGLLLSAIYTFIHYRLLDVVYWPIMIVAAVLGFFAAYILQTLVGIFWALELWVIGAIPFVAPPIAISLLTTLRRRRVAEPVKQVEVVPVQETIVPQVPANNSASPEPSAAPQQSPIQEPANALTYLTVEPVSQGATSSQYTYTEQEMTYTSTKQIDSEDLEDFILDFIDQKKITEITPLQSATADGGLYPALQDEVDVDTTRLTLILKRLTEKGILKIGGIGFKRIACPQCYSCDVMFNISCKSCKSPNISRQRILQHESCGFLGPEERFLEGTRYMCPRCGSEVTIAHEGMESGVSHDVAKVHSSLFMCYQCNEVNNEPYVTFKCVTCGTQFDYNALELKTFYKYVVNVDKLSKTLESNKPIKLIADKIRSFGFAVERNAKIVGASNLPHRVDLMFRRNDQTKVLLIFLKTDRKEEQVNNIMKIMTIKLDVLDADLFLLSYFPLHEEAKRLVEMFNIYYLDSILSRDPEQVALTLFSNSRKISGETRSG</sequence>
<gene>
    <name evidence="3" type="ORF">ENU43_04245</name>
</gene>
<accession>A0A7J3G4Z9</accession>